<protein>
    <submittedName>
        <fullName evidence="3">Uncharacterized protein</fullName>
    </submittedName>
</protein>
<dbReference type="Proteomes" id="UP000887565">
    <property type="component" value="Unplaced"/>
</dbReference>
<dbReference type="AlphaFoldDB" id="A0A915HN57"/>
<keyword evidence="2" id="KW-1185">Reference proteome</keyword>
<organism evidence="2 3">
    <name type="scientific">Romanomermis culicivorax</name>
    <name type="common">Nematode worm</name>
    <dbReference type="NCBI Taxonomy" id="13658"/>
    <lineage>
        <taxon>Eukaryota</taxon>
        <taxon>Metazoa</taxon>
        <taxon>Ecdysozoa</taxon>
        <taxon>Nematoda</taxon>
        <taxon>Enoplea</taxon>
        <taxon>Dorylaimia</taxon>
        <taxon>Mermithida</taxon>
        <taxon>Mermithoidea</taxon>
        <taxon>Mermithidae</taxon>
        <taxon>Romanomermis</taxon>
    </lineage>
</organism>
<feature type="region of interest" description="Disordered" evidence="1">
    <location>
        <begin position="80"/>
        <end position="99"/>
    </location>
</feature>
<proteinExistence type="predicted"/>
<dbReference type="WBParaSite" id="nRc.2.0.1.t02936-RA">
    <property type="protein sequence ID" value="nRc.2.0.1.t02936-RA"/>
    <property type="gene ID" value="nRc.2.0.1.g02936"/>
</dbReference>
<evidence type="ECO:0000313" key="2">
    <source>
        <dbReference type="Proteomes" id="UP000887565"/>
    </source>
</evidence>
<accession>A0A915HN57</accession>
<name>A0A915HN57_ROMCU</name>
<sequence>MYGSIKHGVQFLGVGNLLCLKGHWCWFAHDKLDIVSNTEQGLHHLRQRVGNKWAAMLIQNLANYEESKAPYEIVEVPKCKSKEDNKKNQEEEQYEKNYE</sequence>
<evidence type="ECO:0000313" key="3">
    <source>
        <dbReference type="WBParaSite" id="nRc.2.0.1.t02936-RA"/>
    </source>
</evidence>
<reference evidence="3" key="1">
    <citation type="submission" date="2022-11" db="UniProtKB">
        <authorList>
            <consortium name="WormBaseParasite"/>
        </authorList>
    </citation>
    <scope>IDENTIFICATION</scope>
</reference>
<evidence type="ECO:0000256" key="1">
    <source>
        <dbReference type="SAM" id="MobiDB-lite"/>
    </source>
</evidence>